<proteinExistence type="predicted"/>
<keyword evidence="1" id="KW-0732">Signal</keyword>
<feature type="signal peptide" evidence="1">
    <location>
        <begin position="1"/>
        <end position="20"/>
    </location>
</feature>
<organism evidence="2 3">
    <name type="scientific">Halopseudomonas yangmingensis</name>
    <dbReference type="NCBI Taxonomy" id="1720063"/>
    <lineage>
        <taxon>Bacteria</taxon>
        <taxon>Pseudomonadati</taxon>
        <taxon>Pseudomonadota</taxon>
        <taxon>Gammaproteobacteria</taxon>
        <taxon>Pseudomonadales</taxon>
        <taxon>Pseudomonadaceae</taxon>
        <taxon>Halopseudomonas</taxon>
    </lineage>
</organism>
<dbReference type="AlphaFoldDB" id="A0A1I4R7I5"/>
<protein>
    <recommendedName>
        <fullName evidence="4">PEGA domain-containing protein</fullName>
    </recommendedName>
</protein>
<evidence type="ECO:0000313" key="2">
    <source>
        <dbReference type="EMBL" id="SFM47863.1"/>
    </source>
</evidence>
<keyword evidence="3" id="KW-1185">Reference proteome</keyword>
<evidence type="ECO:0008006" key="4">
    <source>
        <dbReference type="Google" id="ProtNLM"/>
    </source>
</evidence>
<evidence type="ECO:0000313" key="3">
    <source>
        <dbReference type="Proteomes" id="UP000243629"/>
    </source>
</evidence>
<dbReference type="OrthoDB" id="194242at2"/>
<accession>A0A1I4R7I5</accession>
<dbReference type="RefSeq" id="WP_093474802.1">
    <property type="nucleotide sequence ID" value="NZ_FOUI01000006.1"/>
</dbReference>
<dbReference type="EMBL" id="FOUI01000006">
    <property type="protein sequence ID" value="SFM47863.1"/>
    <property type="molecule type" value="Genomic_DNA"/>
</dbReference>
<evidence type="ECO:0000256" key="1">
    <source>
        <dbReference type="SAM" id="SignalP"/>
    </source>
</evidence>
<name>A0A1I4R7I5_9GAMM</name>
<sequence>MKINRSIALSVMLAASTALVTGCASIISDSQYPVAMTSAPAGAYFEVRNETGVVIHQGTTPSTVTLKAGDGFFSGANYSVTFKKDGYADQVNAIQPSIDGWYVANILFGGLIGLLIVDPATGAMYKLPEGSTASLSPLKVQIGQHELNVVSLDALSAEQKLAMVPLAR</sequence>
<dbReference type="STRING" id="1720063.SAMN05216217_10621"/>
<reference evidence="3" key="1">
    <citation type="submission" date="2016-10" db="EMBL/GenBank/DDBJ databases">
        <authorList>
            <person name="Varghese N."/>
            <person name="Submissions S."/>
        </authorList>
    </citation>
    <scope>NUCLEOTIDE SEQUENCE [LARGE SCALE GENOMIC DNA]</scope>
    <source>
        <strain evidence="3">DSM 24213</strain>
    </source>
</reference>
<dbReference type="PROSITE" id="PS51257">
    <property type="entry name" value="PROKAR_LIPOPROTEIN"/>
    <property type="match status" value="1"/>
</dbReference>
<gene>
    <name evidence="2" type="ORF">SAMN05216217_10621</name>
</gene>
<feature type="chain" id="PRO_5017421550" description="PEGA domain-containing protein" evidence="1">
    <location>
        <begin position="21"/>
        <end position="168"/>
    </location>
</feature>
<dbReference type="Proteomes" id="UP000243629">
    <property type="component" value="Unassembled WGS sequence"/>
</dbReference>